<dbReference type="InterPro" id="IPR002219">
    <property type="entry name" value="PKC_DAG/PE"/>
</dbReference>
<dbReference type="AlphaFoldDB" id="A0A182WW81"/>
<dbReference type="Proteomes" id="UP000076407">
    <property type="component" value="Unassembled WGS sequence"/>
</dbReference>
<dbReference type="PROSITE" id="PS50081">
    <property type="entry name" value="ZF_DAG_PE_2"/>
    <property type="match status" value="1"/>
</dbReference>
<feature type="domain" description="Phorbol-ester/DAG-type" evidence="3">
    <location>
        <begin position="39"/>
        <end position="89"/>
    </location>
</feature>
<dbReference type="VEuPathDB" id="VectorBase:AQUA001787"/>
<dbReference type="Gene3D" id="3.30.60.20">
    <property type="match status" value="1"/>
</dbReference>
<dbReference type="GO" id="GO:0035556">
    <property type="term" value="P:intracellular signal transduction"/>
    <property type="evidence" value="ECO:0007669"/>
    <property type="project" value="TreeGrafter"/>
</dbReference>
<evidence type="ECO:0000256" key="1">
    <source>
        <dbReference type="ARBA" id="ARBA00022723"/>
    </source>
</evidence>
<dbReference type="PANTHER" id="PTHR22968">
    <property type="entry name" value="PROTEIN KINASE C, MU"/>
    <property type="match status" value="1"/>
</dbReference>
<dbReference type="SUPFAM" id="SSF57889">
    <property type="entry name" value="Cysteine-rich domain"/>
    <property type="match status" value="1"/>
</dbReference>
<reference evidence="4" key="1">
    <citation type="submission" date="2020-05" db="UniProtKB">
        <authorList>
            <consortium name="EnsemblMetazoa"/>
        </authorList>
    </citation>
    <scope>IDENTIFICATION</scope>
    <source>
        <strain evidence="4">SANGQUA</strain>
    </source>
</reference>
<organism evidence="4 5">
    <name type="scientific">Anopheles quadriannulatus</name>
    <name type="common">Mosquito</name>
    <dbReference type="NCBI Taxonomy" id="34691"/>
    <lineage>
        <taxon>Eukaryota</taxon>
        <taxon>Metazoa</taxon>
        <taxon>Ecdysozoa</taxon>
        <taxon>Arthropoda</taxon>
        <taxon>Hexapoda</taxon>
        <taxon>Insecta</taxon>
        <taxon>Pterygota</taxon>
        <taxon>Neoptera</taxon>
        <taxon>Endopterygota</taxon>
        <taxon>Diptera</taxon>
        <taxon>Nematocera</taxon>
        <taxon>Culicoidea</taxon>
        <taxon>Culicidae</taxon>
        <taxon>Anophelinae</taxon>
        <taxon>Anopheles</taxon>
    </lineage>
</organism>
<dbReference type="GO" id="GO:0016020">
    <property type="term" value="C:membrane"/>
    <property type="evidence" value="ECO:0007669"/>
    <property type="project" value="UniProtKB-SubCell"/>
</dbReference>
<dbReference type="InterPro" id="IPR046349">
    <property type="entry name" value="C1-like_sf"/>
</dbReference>
<dbReference type="GO" id="GO:0005829">
    <property type="term" value="C:cytosol"/>
    <property type="evidence" value="ECO:0007669"/>
    <property type="project" value="TreeGrafter"/>
</dbReference>
<dbReference type="Pfam" id="PF00130">
    <property type="entry name" value="C1_1"/>
    <property type="match status" value="1"/>
</dbReference>
<sequence>CQTAVHKKCHDKLLGTCSESSFNSESTIYLRERFKIDLPHRFRVYTFMSPTFCDHCGSLLYGFFRQGLKCEGSSAIERARAMKVAPRQALIERLPSVADVLQ</sequence>
<dbReference type="STRING" id="34691.A0A182WW81"/>
<keyword evidence="1" id="KW-0479">Metal-binding</keyword>
<keyword evidence="5" id="KW-1185">Reference proteome</keyword>
<accession>A0A182WW81</accession>
<evidence type="ECO:0000313" key="5">
    <source>
        <dbReference type="Proteomes" id="UP000076407"/>
    </source>
</evidence>
<protein>
    <recommendedName>
        <fullName evidence="3">Phorbol-ester/DAG-type domain-containing protein</fullName>
    </recommendedName>
</protein>
<evidence type="ECO:0000313" key="4">
    <source>
        <dbReference type="EnsemblMetazoa" id="AQUA001787-PA"/>
    </source>
</evidence>
<evidence type="ECO:0000256" key="2">
    <source>
        <dbReference type="ARBA" id="ARBA00022833"/>
    </source>
</evidence>
<keyword evidence="2" id="KW-0862">Zinc</keyword>
<dbReference type="PANTHER" id="PTHR22968:SF24">
    <property type="entry name" value="SERINE_THREONINE-PROTEIN KINASE"/>
    <property type="match status" value="1"/>
</dbReference>
<dbReference type="GO" id="GO:0007200">
    <property type="term" value="P:phospholipase C-activating G protein-coupled receptor signaling pathway"/>
    <property type="evidence" value="ECO:0007669"/>
    <property type="project" value="TreeGrafter"/>
</dbReference>
<proteinExistence type="predicted"/>
<dbReference type="EnsemblMetazoa" id="AQUA001787-RA">
    <property type="protein sequence ID" value="AQUA001787-PA"/>
    <property type="gene ID" value="AQUA001787"/>
</dbReference>
<dbReference type="GO" id="GO:0008270">
    <property type="term" value="F:zinc ion binding"/>
    <property type="evidence" value="ECO:0007669"/>
    <property type="project" value="UniProtKB-KW"/>
</dbReference>
<dbReference type="GO" id="GO:0004674">
    <property type="term" value="F:protein serine/threonine kinase activity"/>
    <property type="evidence" value="ECO:0007669"/>
    <property type="project" value="UniProtKB-KW"/>
</dbReference>
<evidence type="ECO:0000259" key="3">
    <source>
        <dbReference type="PROSITE" id="PS50081"/>
    </source>
</evidence>
<name>A0A182WW81_ANOQN</name>